<gene>
    <name evidence="1" type="ORF">AS030_12900</name>
</gene>
<reference evidence="1 2" key="1">
    <citation type="journal article" date="2014" name="Antonie Van Leeuwenhoek">
        <title>Fictibacillus enclensis sp. nov., isolated from marine sediment.</title>
        <authorList>
            <person name="Dastager S.G."/>
            <person name="Mawlankar R."/>
            <person name="Srinivasan K."/>
            <person name="Tang S.K."/>
            <person name="Lee J.C."/>
            <person name="Ramana V.V."/>
            <person name="Shouche Y.S."/>
        </authorList>
    </citation>
    <scope>NUCLEOTIDE SEQUENCE [LARGE SCALE GENOMIC DNA]</scope>
    <source>
        <strain evidence="1 2">NIO-1003</strain>
    </source>
</reference>
<proteinExistence type="predicted"/>
<comment type="caution">
    <text evidence="1">The sequence shown here is derived from an EMBL/GenBank/DDBJ whole genome shotgun (WGS) entry which is preliminary data.</text>
</comment>
<protein>
    <submittedName>
        <fullName evidence="1">Uncharacterized protein</fullName>
    </submittedName>
</protein>
<dbReference type="OrthoDB" id="2878733at2"/>
<organism evidence="1 2">
    <name type="scientific">Fictibacillus enclensis</name>
    <dbReference type="NCBI Taxonomy" id="1017270"/>
    <lineage>
        <taxon>Bacteria</taxon>
        <taxon>Bacillati</taxon>
        <taxon>Bacillota</taxon>
        <taxon>Bacilli</taxon>
        <taxon>Bacillales</taxon>
        <taxon>Fictibacillaceae</taxon>
        <taxon>Fictibacillus</taxon>
    </lineage>
</organism>
<evidence type="ECO:0000313" key="1">
    <source>
        <dbReference type="EMBL" id="KSU83923.1"/>
    </source>
</evidence>
<dbReference type="AlphaFoldDB" id="A0A0V8JA79"/>
<sequence length="89" mass="10456">MHSKHTVLYICEEYLSGNCYYYKTELITHDSWRNPESISWSRPRPISKATFMKQKKAGFRTEHRKIKKSPAVVIALHKERDDLASIESS</sequence>
<name>A0A0V8JA79_9BACL</name>
<accession>A0A0V8JA79</accession>
<dbReference type="RefSeq" id="WP_061972974.1">
    <property type="nucleotide sequence ID" value="NZ_CP126109.1"/>
</dbReference>
<evidence type="ECO:0000313" key="2">
    <source>
        <dbReference type="Proteomes" id="UP000054099"/>
    </source>
</evidence>
<dbReference type="Proteomes" id="UP000054099">
    <property type="component" value="Unassembled WGS sequence"/>
</dbReference>
<dbReference type="EMBL" id="LNQN01000002">
    <property type="protein sequence ID" value="KSU83923.1"/>
    <property type="molecule type" value="Genomic_DNA"/>
</dbReference>
<keyword evidence="2" id="KW-1185">Reference proteome</keyword>